<dbReference type="Proteomes" id="UP000712527">
    <property type="component" value="Unassembled WGS sequence"/>
</dbReference>
<dbReference type="Gene3D" id="3.90.79.10">
    <property type="entry name" value="Nucleoside Triphosphate Pyrophosphohydrolase"/>
    <property type="match status" value="1"/>
</dbReference>
<keyword evidence="8" id="KW-0460">Magnesium</keyword>
<evidence type="ECO:0000256" key="12">
    <source>
        <dbReference type="RuleBase" id="RU003476"/>
    </source>
</evidence>
<comment type="cofactor">
    <cofactor evidence="1">
        <name>Mg(2+)</name>
        <dbReference type="ChEBI" id="CHEBI:18420"/>
    </cofactor>
</comment>
<evidence type="ECO:0000256" key="8">
    <source>
        <dbReference type="ARBA" id="ARBA00022842"/>
    </source>
</evidence>
<dbReference type="PROSITE" id="PS51462">
    <property type="entry name" value="NUDIX"/>
    <property type="match status" value="1"/>
</dbReference>
<keyword evidence="3" id="KW-0515">Mutator protein</keyword>
<evidence type="ECO:0000256" key="2">
    <source>
        <dbReference type="ARBA" id="ARBA00005582"/>
    </source>
</evidence>
<comment type="similarity">
    <text evidence="2 12">Belongs to the Nudix hydrolase family.</text>
</comment>
<dbReference type="InterPro" id="IPR000086">
    <property type="entry name" value="NUDIX_hydrolase_dom"/>
</dbReference>
<evidence type="ECO:0000256" key="3">
    <source>
        <dbReference type="ARBA" id="ARBA00022457"/>
    </source>
</evidence>
<dbReference type="PROSITE" id="PS00893">
    <property type="entry name" value="NUDIX_BOX"/>
    <property type="match status" value="1"/>
</dbReference>
<evidence type="ECO:0000313" key="15">
    <source>
        <dbReference type="Proteomes" id="UP000712527"/>
    </source>
</evidence>
<keyword evidence="9" id="KW-0234">DNA repair</keyword>
<keyword evidence="5" id="KW-0479">Metal-binding</keyword>
<dbReference type="EC" id="3.6.1.55" evidence="11"/>
<dbReference type="InterPro" id="IPR047127">
    <property type="entry name" value="MutT-like"/>
</dbReference>
<dbReference type="Pfam" id="PF00293">
    <property type="entry name" value="NUDIX"/>
    <property type="match status" value="1"/>
</dbReference>
<evidence type="ECO:0000256" key="1">
    <source>
        <dbReference type="ARBA" id="ARBA00001946"/>
    </source>
</evidence>
<dbReference type="InterPro" id="IPR020476">
    <property type="entry name" value="Nudix_hydrolase"/>
</dbReference>
<keyword evidence="4" id="KW-0235">DNA replication</keyword>
<evidence type="ECO:0000256" key="7">
    <source>
        <dbReference type="ARBA" id="ARBA00022801"/>
    </source>
</evidence>
<dbReference type="InterPro" id="IPR015797">
    <property type="entry name" value="NUDIX_hydrolase-like_dom_sf"/>
</dbReference>
<proteinExistence type="inferred from homology"/>
<accession>A0ABS2F2G8</accession>
<evidence type="ECO:0000256" key="5">
    <source>
        <dbReference type="ARBA" id="ARBA00022723"/>
    </source>
</evidence>
<protein>
    <recommendedName>
        <fullName evidence="11">8-oxo-dGTP diphosphatase</fullName>
        <ecNumber evidence="11">3.6.1.55</ecNumber>
    </recommendedName>
</protein>
<evidence type="ECO:0000313" key="14">
    <source>
        <dbReference type="EMBL" id="MBM6775179.1"/>
    </source>
</evidence>
<reference evidence="14 15" key="1">
    <citation type="journal article" date="2021" name="Sci. Rep.">
        <title>The distribution of antibiotic resistance genes in chicken gut microbiota commensals.</title>
        <authorList>
            <person name="Juricova H."/>
            <person name="Matiasovicova J."/>
            <person name="Kubasova T."/>
            <person name="Cejkova D."/>
            <person name="Rychlik I."/>
        </authorList>
    </citation>
    <scope>NUCLEOTIDE SEQUENCE [LARGE SCALE GENOMIC DNA]</scope>
    <source>
        <strain evidence="14 15">An794</strain>
    </source>
</reference>
<evidence type="ECO:0000256" key="4">
    <source>
        <dbReference type="ARBA" id="ARBA00022705"/>
    </source>
</evidence>
<keyword evidence="6" id="KW-0227">DNA damage</keyword>
<dbReference type="CDD" id="cd03425">
    <property type="entry name" value="NUDIX_MutT_NudA_like"/>
    <property type="match status" value="1"/>
</dbReference>
<dbReference type="EMBL" id="JACSNQ010000012">
    <property type="protein sequence ID" value="MBM6775179.1"/>
    <property type="molecule type" value="Genomic_DNA"/>
</dbReference>
<dbReference type="SUPFAM" id="SSF55811">
    <property type="entry name" value="Nudix"/>
    <property type="match status" value="1"/>
</dbReference>
<evidence type="ECO:0000256" key="10">
    <source>
        <dbReference type="ARBA" id="ARBA00035861"/>
    </source>
</evidence>
<evidence type="ECO:0000256" key="6">
    <source>
        <dbReference type="ARBA" id="ARBA00022763"/>
    </source>
</evidence>
<comment type="caution">
    <text evidence="14">The sequence shown here is derived from an EMBL/GenBank/DDBJ whole genome shotgun (WGS) entry which is preliminary data.</text>
</comment>
<comment type="catalytic activity">
    <reaction evidence="10">
        <text>8-oxo-dGTP + H2O = 8-oxo-dGMP + diphosphate + H(+)</text>
        <dbReference type="Rhea" id="RHEA:31575"/>
        <dbReference type="ChEBI" id="CHEBI:15377"/>
        <dbReference type="ChEBI" id="CHEBI:15378"/>
        <dbReference type="ChEBI" id="CHEBI:33019"/>
        <dbReference type="ChEBI" id="CHEBI:63224"/>
        <dbReference type="ChEBI" id="CHEBI:77896"/>
        <dbReference type="EC" id="3.6.1.55"/>
    </reaction>
</comment>
<dbReference type="RefSeq" id="WP_204793523.1">
    <property type="nucleotide sequence ID" value="NZ_JACSNQ010000012.1"/>
</dbReference>
<feature type="domain" description="Nudix hydrolase" evidence="13">
    <location>
        <begin position="1"/>
        <end position="128"/>
    </location>
</feature>
<dbReference type="PANTHER" id="PTHR47707">
    <property type="entry name" value="8-OXO-DGTP DIPHOSPHATASE"/>
    <property type="match status" value="1"/>
</dbReference>
<keyword evidence="7 12" id="KW-0378">Hydrolase</keyword>
<gene>
    <name evidence="14" type="ORF">H9X80_06440</name>
</gene>
<dbReference type="PRINTS" id="PR00502">
    <property type="entry name" value="NUDIXFAMILY"/>
</dbReference>
<evidence type="ECO:0000259" key="13">
    <source>
        <dbReference type="PROSITE" id="PS51462"/>
    </source>
</evidence>
<dbReference type="InterPro" id="IPR020084">
    <property type="entry name" value="NUDIX_hydrolase_CS"/>
</dbReference>
<evidence type="ECO:0000256" key="9">
    <source>
        <dbReference type="ARBA" id="ARBA00023204"/>
    </source>
</evidence>
<keyword evidence="15" id="KW-1185">Reference proteome</keyword>
<sequence length="134" mass="15261">MKTVKVAAAIIRKEDKILAAQRGYGEFKDGWEFPGGKLEPGETGSQACIREISEELDVTIDGLSYLCTVEHDYESFHLSMECFTCHISNGEINDSEHENLRWLDASNLWTVDWLPADVKVVKELERLLDSERNK</sequence>
<name>A0ABS2F2G8_9ACTN</name>
<dbReference type="PANTHER" id="PTHR47707:SF1">
    <property type="entry name" value="NUDIX HYDROLASE FAMILY PROTEIN"/>
    <property type="match status" value="1"/>
</dbReference>
<evidence type="ECO:0000256" key="11">
    <source>
        <dbReference type="ARBA" id="ARBA00038905"/>
    </source>
</evidence>
<organism evidence="14 15">
    <name type="scientific">Olsenella profusa</name>
    <dbReference type="NCBI Taxonomy" id="138595"/>
    <lineage>
        <taxon>Bacteria</taxon>
        <taxon>Bacillati</taxon>
        <taxon>Actinomycetota</taxon>
        <taxon>Coriobacteriia</taxon>
        <taxon>Coriobacteriales</taxon>
        <taxon>Atopobiaceae</taxon>
        <taxon>Olsenella</taxon>
    </lineage>
</organism>